<protein>
    <submittedName>
        <fullName evidence="1">Uncharacterized protein</fullName>
    </submittedName>
</protein>
<keyword evidence="2" id="KW-1185">Reference proteome</keyword>
<organism evidence="1 2">
    <name type="scientific">Rhynchophorus ferrugineus</name>
    <name type="common">Red palm weevil</name>
    <name type="synonym">Curculio ferrugineus</name>
    <dbReference type="NCBI Taxonomy" id="354439"/>
    <lineage>
        <taxon>Eukaryota</taxon>
        <taxon>Metazoa</taxon>
        <taxon>Ecdysozoa</taxon>
        <taxon>Arthropoda</taxon>
        <taxon>Hexapoda</taxon>
        <taxon>Insecta</taxon>
        <taxon>Pterygota</taxon>
        <taxon>Neoptera</taxon>
        <taxon>Endopterygota</taxon>
        <taxon>Coleoptera</taxon>
        <taxon>Polyphaga</taxon>
        <taxon>Cucujiformia</taxon>
        <taxon>Curculionidae</taxon>
        <taxon>Dryophthorinae</taxon>
        <taxon>Rhynchophorus</taxon>
    </lineage>
</organism>
<dbReference type="Proteomes" id="UP000625711">
    <property type="component" value="Unassembled WGS sequence"/>
</dbReference>
<reference evidence="1" key="1">
    <citation type="submission" date="2020-08" db="EMBL/GenBank/DDBJ databases">
        <title>Genome sequencing and assembly of the red palm weevil Rhynchophorus ferrugineus.</title>
        <authorList>
            <person name="Dias G.B."/>
            <person name="Bergman C.M."/>
            <person name="Manee M."/>
        </authorList>
    </citation>
    <scope>NUCLEOTIDE SEQUENCE</scope>
    <source>
        <strain evidence="1">AA-2017</strain>
        <tissue evidence="1">Whole larva</tissue>
    </source>
</reference>
<dbReference type="EMBL" id="JAACXV010013886">
    <property type="protein sequence ID" value="KAF7271869.1"/>
    <property type="molecule type" value="Genomic_DNA"/>
</dbReference>
<accession>A0A834I100</accession>
<evidence type="ECO:0000313" key="1">
    <source>
        <dbReference type="EMBL" id="KAF7271869.1"/>
    </source>
</evidence>
<dbReference type="AlphaFoldDB" id="A0A834I100"/>
<proteinExistence type="predicted"/>
<gene>
    <name evidence="1" type="ORF">GWI33_015288</name>
</gene>
<comment type="caution">
    <text evidence="1">The sequence shown here is derived from an EMBL/GenBank/DDBJ whole genome shotgun (WGS) entry which is preliminary data.</text>
</comment>
<dbReference type="OrthoDB" id="8194217at2759"/>
<name>A0A834I100_RHYFE</name>
<sequence length="93" mass="11113">MCRKQTLLEMLPKTTSPLSPRRRNIREPMKPRLSRKIIKSARVNLNCYWSQFEEVVKQDSSLVTYQLPEMYTTYYDNEINENLINELLELSSK</sequence>
<evidence type="ECO:0000313" key="2">
    <source>
        <dbReference type="Proteomes" id="UP000625711"/>
    </source>
</evidence>